<dbReference type="EMBL" id="CM001742">
    <property type="protein sequence ID" value="KJB20701.1"/>
    <property type="molecule type" value="Genomic_DNA"/>
</dbReference>
<dbReference type="Pfam" id="PF01107">
    <property type="entry name" value="MP"/>
    <property type="match status" value="1"/>
</dbReference>
<feature type="compositionally biased region" description="Polar residues" evidence="1">
    <location>
        <begin position="270"/>
        <end position="283"/>
    </location>
</feature>
<evidence type="ECO:0000313" key="4">
    <source>
        <dbReference type="EMBL" id="KJB20701.1"/>
    </source>
</evidence>
<evidence type="ECO:0000259" key="2">
    <source>
        <dbReference type="Pfam" id="PF24496"/>
    </source>
</evidence>
<evidence type="ECO:0008006" key="6">
    <source>
        <dbReference type="Google" id="ProtNLM"/>
    </source>
</evidence>
<dbReference type="eggNOG" id="ENOG502QWP8">
    <property type="taxonomic scope" value="Eukaryota"/>
</dbReference>
<name>A0A0D2QUD1_GOSRA</name>
<protein>
    <recommendedName>
        <fullName evidence="6">Polyprotein</fullName>
    </recommendedName>
</protein>
<feature type="domain" description="DUF7746" evidence="3">
    <location>
        <begin position="582"/>
        <end position="662"/>
    </location>
</feature>
<dbReference type="Gramene" id="KJB20701">
    <property type="protein sequence ID" value="KJB20701"/>
    <property type="gene ID" value="B456_003G159900"/>
</dbReference>
<dbReference type="PANTHER" id="PTHR47599:SF4">
    <property type="entry name" value="POLYPROTEIN"/>
    <property type="match status" value="1"/>
</dbReference>
<feature type="compositionally biased region" description="Polar residues" evidence="1">
    <location>
        <begin position="7"/>
        <end position="31"/>
    </location>
</feature>
<feature type="region of interest" description="Disordered" evidence="1">
    <location>
        <begin position="264"/>
        <end position="284"/>
    </location>
</feature>
<reference evidence="4 5" key="1">
    <citation type="journal article" date="2012" name="Nature">
        <title>Repeated polyploidization of Gossypium genomes and the evolution of spinnable cotton fibres.</title>
        <authorList>
            <person name="Paterson A.H."/>
            <person name="Wendel J.F."/>
            <person name="Gundlach H."/>
            <person name="Guo H."/>
            <person name="Jenkins J."/>
            <person name="Jin D."/>
            <person name="Llewellyn D."/>
            <person name="Showmaker K.C."/>
            <person name="Shu S."/>
            <person name="Udall J."/>
            <person name="Yoo M.J."/>
            <person name="Byers R."/>
            <person name="Chen W."/>
            <person name="Doron-Faigenboim A."/>
            <person name="Duke M.V."/>
            <person name="Gong L."/>
            <person name="Grimwood J."/>
            <person name="Grover C."/>
            <person name="Grupp K."/>
            <person name="Hu G."/>
            <person name="Lee T.H."/>
            <person name="Li J."/>
            <person name="Lin L."/>
            <person name="Liu T."/>
            <person name="Marler B.S."/>
            <person name="Page J.T."/>
            <person name="Roberts A.W."/>
            <person name="Romanel E."/>
            <person name="Sanders W.S."/>
            <person name="Szadkowski E."/>
            <person name="Tan X."/>
            <person name="Tang H."/>
            <person name="Xu C."/>
            <person name="Wang J."/>
            <person name="Wang Z."/>
            <person name="Zhang D."/>
            <person name="Zhang L."/>
            <person name="Ashrafi H."/>
            <person name="Bedon F."/>
            <person name="Bowers J.E."/>
            <person name="Brubaker C.L."/>
            <person name="Chee P.W."/>
            <person name="Das S."/>
            <person name="Gingle A.R."/>
            <person name="Haigler C.H."/>
            <person name="Harker D."/>
            <person name="Hoffmann L.V."/>
            <person name="Hovav R."/>
            <person name="Jones D.C."/>
            <person name="Lemke C."/>
            <person name="Mansoor S."/>
            <person name="ur Rahman M."/>
            <person name="Rainville L.N."/>
            <person name="Rambani A."/>
            <person name="Reddy U.K."/>
            <person name="Rong J.K."/>
            <person name="Saranga Y."/>
            <person name="Scheffler B.E."/>
            <person name="Scheffler J.A."/>
            <person name="Stelly D.M."/>
            <person name="Triplett B.A."/>
            <person name="Van Deynze A."/>
            <person name="Vaslin M.F."/>
            <person name="Waghmare V.N."/>
            <person name="Walford S.A."/>
            <person name="Wright R.J."/>
            <person name="Zaki E.A."/>
            <person name="Zhang T."/>
            <person name="Dennis E.S."/>
            <person name="Mayer K.F."/>
            <person name="Peterson D.G."/>
            <person name="Rokhsar D.S."/>
            <person name="Wang X."/>
            <person name="Schmutz J."/>
        </authorList>
    </citation>
    <scope>NUCLEOTIDE SEQUENCE [LARGE SCALE GENOMIC DNA]</scope>
</reference>
<dbReference type="Proteomes" id="UP000032304">
    <property type="component" value="Chromosome 3"/>
</dbReference>
<dbReference type="Pfam" id="PF24925">
    <property type="entry name" value="DUF7746"/>
    <property type="match status" value="1"/>
</dbReference>
<dbReference type="InterPro" id="IPR028919">
    <property type="entry name" value="Viral_movement"/>
</dbReference>
<feature type="region of interest" description="Disordered" evidence="1">
    <location>
        <begin position="1"/>
        <end position="36"/>
    </location>
</feature>
<dbReference type="InterPro" id="IPR051596">
    <property type="entry name" value="Caulimoviridae_Movement"/>
</dbReference>
<dbReference type="InterPro" id="IPR056010">
    <property type="entry name" value="DUF7588"/>
</dbReference>
<dbReference type="InterPro" id="IPR056648">
    <property type="entry name" value="DUF7746"/>
</dbReference>
<feature type="compositionally biased region" description="Polar residues" evidence="1">
    <location>
        <begin position="331"/>
        <end position="340"/>
    </location>
</feature>
<accession>A0A0D2QUD1</accession>
<organism evidence="4 5">
    <name type="scientific">Gossypium raimondii</name>
    <name type="common">Peruvian cotton</name>
    <name type="synonym">Gossypium klotzschianum subsp. raimondii</name>
    <dbReference type="NCBI Taxonomy" id="29730"/>
    <lineage>
        <taxon>Eukaryota</taxon>
        <taxon>Viridiplantae</taxon>
        <taxon>Streptophyta</taxon>
        <taxon>Embryophyta</taxon>
        <taxon>Tracheophyta</taxon>
        <taxon>Spermatophyta</taxon>
        <taxon>Magnoliopsida</taxon>
        <taxon>eudicotyledons</taxon>
        <taxon>Gunneridae</taxon>
        <taxon>Pentapetalae</taxon>
        <taxon>rosids</taxon>
        <taxon>malvids</taxon>
        <taxon>Malvales</taxon>
        <taxon>Malvaceae</taxon>
        <taxon>Malvoideae</taxon>
        <taxon>Gossypium</taxon>
    </lineage>
</organism>
<sequence>MFPFLRRTNSSASFVSNQSQESDQTSNNTVNEQEEHYENIPQRFDNWTLPRVPTNQVYKKTTVENLNAFCSYVIKTKEMSLPIQKEYETIQLLDKVVINKLKEQRYKYIHFGLVQVGVKPLSVEPTKNTSILVVLRDQRHIMFNDSLLGTIETSLCTGSIHFNCYPNFMVSLIDKNILQSLTLQIHTHNYKMLPGTEVLTLAYRLHFKAMYSVVNTKALFQSPKGETLLIETCTTRSHTTIPRTIQWHEINFLDKWKLEGATDPVAPTPIRNTSLSEISQHQDGTVELKFNRPQRMPPRHSFKIGSTSTAFRRLNIEEESNPETQTEESPQNSPNMSLTYSSMTNNARQRENSEIFVLEKLFEINKEWCRKHFYSNKNKQKREDYFKNYNDKKESILQEYYGFMNTHKNIGIKANPLRMRAPDAEQISSKDIKMIVEQNNYTNINLHTIGKQLDYIETLVESQPIKKEPVKEIIEKSSKEPIFTPYEIPKAFQKSQNDFLTEIQNRLNALENYKSRLIAPNTPIQTQYSVNTLHQSSQSDSDQSDEQQINKMAWKEPKRLYYPKITAPDLNIEEKPVFQNKYNANTIYEWNIDEISEYNILSLLQQMTMVSNVYKTQNQNGLINDHAIANLLVVGFTGQLKGWWDHALTKTQQEEILKAIKKDDQDRIILDEQGR</sequence>
<evidence type="ECO:0000259" key="3">
    <source>
        <dbReference type="Pfam" id="PF24925"/>
    </source>
</evidence>
<gene>
    <name evidence="4" type="ORF">B456_003G159900</name>
</gene>
<dbReference type="AlphaFoldDB" id="A0A0D2QUD1"/>
<feature type="region of interest" description="Disordered" evidence="1">
    <location>
        <begin position="318"/>
        <end position="340"/>
    </location>
</feature>
<dbReference type="OMA" id="CESSYNP"/>
<feature type="domain" description="DUF7588" evidence="2">
    <location>
        <begin position="366"/>
        <end position="410"/>
    </location>
</feature>
<proteinExistence type="predicted"/>
<evidence type="ECO:0000313" key="5">
    <source>
        <dbReference type="Proteomes" id="UP000032304"/>
    </source>
</evidence>
<dbReference type="PANTHER" id="PTHR47599">
    <property type="entry name" value="CELL-TO-CELL MOVEMENT PROTEIN"/>
    <property type="match status" value="1"/>
</dbReference>
<keyword evidence="5" id="KW-1185">Reference proteome</keyword>
<evidence type="ECO:0000256" key="1">
    <source>
        <dbReference type="SAM" id="MobiDB-lite"/>
    </source>
</evidence>
<dbReference type="Pfam" id="PF24496">
    <property type="entry name" value="DUF7588"/>
    <property type="match status" value="1"/>
</dbReference>